<keyword evidence="2" id="KW-1185">Reference proteome</keyword>
<sequence length="745" mass="82210">MPGLVYDPSARYTGPLLPLVTPVAMAQTGVRALGGWLALEELAALWSANCRAIASPTDRRKGGPWNGISAFSERGGWRHINGGTTIHDGGGDSELIEETPAAPEGPTVGKYTSQEMQERLNDPTKWPQIDPWRIPVYNNRQIIMLAEFAEMHLVASSYRVKNAQHILRDLAGTYIKYLKKPTIDYVNISTLIQKFARLVSLAGVQHWLLQHHSDFVGKMLHHVDTNIATFRARQIAATVFALGRLGPGVRLVRTPSGVSGNEVLQKLVLAAKLNKDFMLDRHWSALLVGLIMLCPQHGHGEAGEGLEGAAGDLRGGLESLPGLYGDEFLRLADQCIAGGGRLYNPSQLSTSLWAFAKMGFRKCEATVQATLKRLEVESLHFQVADVALILWSLAMLHARPLCLQVPRGMQKAKELCWAHLQDTSTQDLTFIVWGLTGLAVPGCTGIFNAIVKEALYKVAVGKLFMDADIIGLNFSFARYRYKPPDVLLSQVSAYLRDNAGKLNAGLLSQAMYFVAYFGMEDVALIREMKAQMAKCMAGASLEDASAFAWSLAMVNQLDLPFLKQVLVHMCSFGSPAIRPSARRQMHQCLIHLQHVAKVEVPVDMLPEDLAQMAREDWREGQRCRPVHPDMVDVLQVLGDMGYETHPCQVIHEGPIMASIATLRDGTRIAVEIFRQAHLFVNTESPLPGPSLWRSHFLEAVGFRVLMVMELDWSSLSDQGARQYLAQKLEELNLPAAALRAPAVVP</sequence>
<dbReference type="GO" id="GO:0035770">
    <property type="term" value="C:ribonucleoprotein granule"/>
    <property type="evidence" value="ECO:0007669"/>
    <property type="project" value="TreeGrafter"/>
</dbReference>
<dbReference type="EMBL" id="CAJHUC010002319">
    <property type="protein sequence ID" value="CAD7703600.1"/>
    <property type="molecule type" value="Genomic_DNA"/>
</dbReference>
<dbReference type="AlphaFoldDB" id="A0A8S1JH57"/>
<evidence type="ECO:0000313" key="1">
    <source>
        <dbReference type="EMBL" id="CAD7703600.1"/>
    </source>
</evidence>
<dbReference type="Proteomes" id="UP000708148">
    <property type="component" value="Unassembled WGS sequence"/>
</dbReference>
<dbReference type="InterPro" id="IPR050870">
    <property type="entry name" value="FAST_kinase"/>
</dbReference>
<dbReference type="PANTHER" id="PTHR21228:SF40">
    <property type="entry name" value="LD45607P"/>
    <property type="match status" value="1"/>
</dbReference>
<name>A0A8S1JH57_9CHLO</name>
<proteinExistence type="predicted"/>
<protein>
    <recommendedName>
        <fullName evidence="3">RAP domain-containing protein</fullName>
    </recommendedName>
</protein>
<evidence type="ECO:0000313" key="2">
    <source>
        <dbReference type="Proteomes" id="UP000708148"/>
    </source>
</evidence>
<dbReference type="GO" id="GO:0005759">
    <property type="term" value="C:mitochondrial matrix"/>
    <property type="evidence" value="ECO:0007669"/>
    <property type="project" value="TreeGrafter"/>
</dbReference>
<dbReference type="GO" id="GO:0044528">
    <property type="term" value="P:regulation of mitochondrial mRNA stability"/>
    <property type="evidence" value="ECO:0007669"/>
    <property type="project" value="TreeGrafter"/>
</dbReference>
<organism evidence="1 2">
    <name type="scientific">Ostreobium quekettii</name>
    <dbReference type="NCBI Taxonomy" id="121088"/>
    <lineage>
        <taxon>Eukaryota</taxon>
        <taxon>Viridiplantae</taxon>
        <taxon>Chlorophyta</taxon>
        <taxon>core chlorophytes</taxon>
        <taxon>Ulvophyceae</taxon>
        <taxon>TCBD clade</taxon>
        <taxon>Bryopsidales</taxon>
        <taxon>Ostreobineae</taxon>
        <taxon>Ostreobiaceae</taxon>
        <taxon>Ostreobium</taxon>
    </lineage>
</organism>
<reference evidence="1" key="1">
    <citation type="submission" date="2020-12" db="EMBL/GenBank/DDBJ databases">
        <authorList>
            <person name="Iha C."/>
        </authorList>
    </citation>
    <scope>NUCLEOTIDE SEQUENCE</scope>
</reference>
<dbReference type="GO" id="GO:0000963">
    <property type="term" value="P:mitochondrial RNA processing"/>
    <property type="evidence" value="ECO:0007669"/>
    <property type="project" value="TreeGrafter"/>
</dbReference>
<dbReference type="PANTHER" id="PTHR21228">
    <property type="entry name" value="FAST LEU-RICH DOMAIN-CONTAINING"/>
    <property type="match status" value="1"/>
</dbReference>
<comment type="caution">
    <text evidence="1">The sequence shown here is derived from an EMBL/GenBank/DDBJ whole genome shotgun (WGS) entry which is preliminary data.</text>
</comment>
<evidence type="ECO:0008006" key="3">
    <source>
        <dbReference type="Google" id="ProtNLM"/>
    </source>
</evidence>
<accession>A0A8S1JH57</accession>
<gene>
    <name evidence="1" type="ORF">OSTQU699_LOCUS8956</name>
</gene>
<dbReference type="GO" id="GO:0003723">
    <property type="term" value="F:RNA binding"/>
    <property type="evidence" value="ECO:0007669"/>
    <property type="project" value="TreeGrafter"/>
</dbReference>